<feature type="transmembrane region" description="Helical" evidence="1">
    <location>
        <begin position="22"/>
        <end position="41"/>
    </location>
</feature>
<dbReference type="AlphaFoldDB" id="A0A0C3RDD7"/>
<feature type="transmembrane region" description="Helical" evidence="1">
    <location>
        <begin position="61"/>
        <end position="82"/>
    </location>
</feature>
<keyword evidence="3" id="KW-1185">Reference proteome</keyword>
<keyword evidence="1" id="KW-0472">Membrane</keyword>
<reference evidence="2 3" key="1">
    <citation type="submission" date="2014-07" db="EMBL/GenBank/DDBJ databases">
        <title>Porphyromonadaceae bacterium OUH 308042 = ATCC BAA-2681 = DSM 28342 draft genome.</title>
        <authorList>
            <person name="Sydenham T.V."/>
            <person name="Hasman H."/>
            <person name="Justensen U.S."/>
        </authorList>
    </citation>
    <scope>NUCLEOTIDE SEQUENCE [LARGE SCALE GENOMIC DNA]</scope>
    <source>
        <strain evidence="2 3">OUH 308042</strain>
    </source>
</reference>
<accession>A0A0C3RDD7</accession>
<organism evidence="2 3">
    <name type="scientific">Sanguibacteroides justesenii</name>
    <dbReference type="NCBI Taxonomy" id="1547597"/>
    <lineage>
        <taxon>Bacteria</taxon>
        <taxon>Pseudomonadati</taxon>
        <taxon>Bacteroidota</taxon>
        <taxon>Bacteroidia</taxon>
        <taxon>Bacteroidales</taxon>
        <taxon>Porphyromonadaceae</taxon>
        <taxon>Sanguibacteroides</taxon>
    </lineage>
</organism>
<evidence type="ECO:0000313" key="3">
    <source>
        <dbReference type="Proteomes" id="UP000031980"/>
    </source>
</evidence>
<feature type="transmembrane region" description="Helical" evidence="1">
    <location>
        <begin position="223"/>
        <end position="241"/>
    </location>
</feature>
<feature type="transmembrane region" description="Helical" evidence="1">
    <location>
        <begin position="144"/>
        <end position="168"/>
    </location>
</feature>
<comment type="caution">
    <text evidence="2">The sequence shown here is derived from an EMBL/GenBank/DDBJ whole genome shotgun (WGS) entry which is preliminary data.</text>
</comment>
<dbReference type="OrthoDB" id="719733at2"/>
<dbReference type="EMBL" id="JPIU01000049">
    <property type="protein sequence ID" value="KIO42764.1"/>
    <property type="molecule type" value="Genomic_DNA"/>
</dbReference>
<name>A0A0C3RDD7_9PORP</name>
<proteinExistence type="predicted"/>
<gene>
    <name evidence="2" type="ORF">BA92_12875</name>
</gene>
<keyword evidence="1" id="KW-0812">Transmembrane</keyword>
<feature type="transmembrane region" description="Helical" evidence="1">
    <location>
        <begin position="175"/>
        <end position="194"/>
    </location>
</feature>
<evidence type="ECO:0000313" key="2">
    <source>
        <dbReference type="EMBL" id="KIO42764.1"/>
    </source>
</evidence>
<protein>
    <submittedName>
        <fullName evidence="2">Uncharacterized protein</fullName>
    </submittedName>
</protein>
<feature type="transmembrane region" description="Helical" evidence="1">
    <location>
        <begin position="261"/>
        <end position="281"/>
    </location>
</feature>
<sequence>MSWSDLVLVAGYELKQQSRSRVFLFFVLVALAGVVGCHAYWQGWGHSGNWKMVALPCSMPLVNAYLLGVVQSLFLVVVMADVPRRLARKGAVESLYARPVGNATYYWGVILGNLVLFLLVDLAVIGVSVLAVNLASVAPLSLNYYLFYLLTLTIPSWVFIGGLTLWLSYLFRSRVLAMVIPVCWLAGSIFWLPYQVHGTLDYMASGIPNLFSDITGHANPCAYLLHRLTYLLAGAGLLALCAGKMERLSDGAAGLRLNRCLGLFLVMAGLLCGVALEYSYYRDRQVRAVYRDSFKRNWQERTCRVRSNAITLRQEGKELRAKSELTVYNPGRESLERIVLFLNPGLRVTGLQSGGKDLSYRRDQQFILIDRPLGAGDSTRILLAYGGKIDERFCDLHLRDTAYENPFYNDRFFATGRRGAFAERDFLLLTPASAWYPVAIPPVNPLMPMATGRDFTRFRLVVDRPLQKVVVSQGQVFERGDSVVFVCHHALNGISLSGANYKYYKLPEDETFSLQFGSVTWDKRFVKCFSKVKQADIISLRTGERGSNLNSIRNYRSGDWYEPENPYLYLLEVPVLFRSDSHAGKPEAGLVEPGMVFWRERGFDMRLAGAMSIGAIENEEQLFKVLTVLQPEFFYSMRRKQNSHPLLGLGKRDVTFSWNFEKNDNDASSLDDVQRVWVHSSEYPFMGRIFNALATTDFSVARGAANAMIGNQEENIPFIGYSLKDIWTNNGEVMLWNKLNDLWTRLVLSGIPGQELKQSLDSLYRYRKGEVDYDSLMQVWDTRWGTNVADVIADWITTRHEQYFRVKDAAIYFDRGSRRYKIEGKVMNVGNSSGIVSIECGGFLGQVQRFVCRIEPGEAKTFTLVTEQSASCINTGLSANIPAAFFFEHRDPGTLEKPWELMDEWRSIPVSEFMKNENPNEFIVDDQDAGFEVKNGNLSWFQKGRKEPPRVVGTRLQMQGDAKVWQRVIDASACGDAIRGYHYICGGSGKSTATWRANIPEPGRYRVMGKVYRIHLRPQKIVMATDLPMPETPFDDSGIIYYYTLSFGEREEKAEVSLDAELSGSSGWVLIGEYDLPAGEVSVTLSDKEVRRRKEVAIAADAVKWIKVE</sequence>
<feature type="transmembrane region" description="Helical" evidence="1">
    <location>
        <begin position="103"/>
        <end position="132"/>
    </location>
</feature>
<dbReference type="Proteomes" id="UP000031980">
    <property type="component" value="Unassembled WGS sequence"/>
</dbReference>
<keyword evidence="1" id="KW-1133">Transmembrane helix</keyword>
<dbReference type="RefSeq" id="WP_041505476.1">
    <property type="nucleotide sequence ID" value="NZ_JPIU01000049.1"/>
</dbReference>
<evidence type="ECO:0000256" key="1">
    <source>
        <dbReference type="SAM" id="Phobius"/>
    </source>
</evidence>